<dbReference type="InterPro" id="IPR043129">
    <property type="entry name" value="ATPase_NBD"/>
</dbReference>
<protein>
    <recommendedName>
        <fullName evidence="9">Glycerol kinase</fullName>
        <ecNumber evidence="9">2.7.1.30</ecNumber>
    </recommendedName>
    <alternativeName>
        <fullName evidence="9">ATP:glycerol 3-phosphotransferase</fullName>
    </alternativeName>
    <alternativeName>
        <fullName evidence="9">Glycerokinase</fullName>
        <shortName evidence="9">GK</shortName>
    </alternativeName>
</protein>
<comment type="caution">
    <text evidence="13">The sequence shown here is derived from an EMBL/GenBank/DDBJ whole genome shotgun (WGS) entry which is preliminary data.</text>
</comment>
<dbReference type="InterPro" id="IPR005999">
    <property type="entry name" value="Glycerol_kin"/>
</dbReference>
<feature type="binding site" evidence="9">
    <location>
        <position position="12"/>
    </location>
    <ligand>
        <name>sn-glycerol 3-phosphate</name>
        <dbReference type="ChEBI" id="CHEBI:57597"/>
    </ligand>
</feature>
<feature type="binding site" evidence="9">
    <location>
        <position position="134"/>
    </location>
    <ligand>
        <name>sn-glycerol 3-phosphate</name>
        <dbReference type="ChEBI" id="CHEBI:57597"/>
    </ligand>
</feature>
<dbReference type="CDD" id="cd07786">
    <property type="entry name" value="FGGY_EcGK_like"/>
    <property type="match status" value="1"/>
</dbReference>
<dbReference type="Pfam" id="PF00370">
    <property type="entry name" value="FGGY_N"/>
    <property type="match status" value="1"/>
</dbReference>
<dbReference type="NCBIfam" id="TIGR01311">
    <property type="entry name" value="glycerol_kin"/>
    <property type="match status" value="1"/>
</dbReference>
<feature type="binding site" evidence="9">
    <location>
        <position position="410"/>
    </location>
    <ligand>
        <name>ADP</name>
        <dbReference type="ChEBI" id="CHEBI:456216"/>
    </ligand>
</feature>
<dbReference type="OrthoDB" id="9805576at2"/>
<feature type="binding site" evidence="9">
    <location>
        <position position="245"/>
    </location>
    <ligand>
        <name>glycerol</name>
        <dbReference type="ChEBI" id="CHEBI:17754"/>
    </ligand>
</feature>
<dbReference type="SUPFAM" id="SSF53067">
    <property type="entry name" value="Actin-like ATPase domain"/>
    <property type="match status" value="2"/>
</dbReference>
<reference evidence="13 14" key="1">
    <citation type="submission" date="2019-07" db="EMBL/GenBank/DDBJ databases">
        <title>Insights of Desulfuromonas acetexigens electromicrobiology.</title>
        <authorList>
            <person name="Katuri K."/>
            <person name="Sapireddy V."/>
            <person name="Shaw D.R."/>
            <person name="Saikaly P."/>
        </authorList>
    </citation>
    <scope>NUCLEOTIDE SEQUENCE [LARGE SCALE GENOMIC DNA]</scope>
    <source>
        <strain evidence="13 14">2873</strain>
    </source>
</reference>
<evidence type="ECO:0000256" key="2">
    <source>
        <dbReference type="ARBA" id="ARBA00009156"/>
    </source>
</evidence>
<evidence type="ECO:0000256" key="3">
    <source>
        <dbReference type="ARBA" id="ARBA00022679"/>
    </source>
</evidence>
<dbReference type="Pfam" id="PF02782">
    <property type="entry name" value="FGGY_C"/>
    <property type="match status" value="1"/>
</dbReference>
<keyword evidence="6 9" id="KW-0319">Glycerol metabolism</keyword>
<evidence type="ECO:0000256" key="1">
    <source>
        <dbReference type="ARBA" id="ARBA00005190"/>
    </source>
</evidence>
<dbReference type="InterPro" id="IPR018485">
    <property type="entry name" value="FGGY_C"/>
</dbReference>
<feature type="binding site" evidence="9">
    <location>
        <position position="13"/>
    </location>
    <ligand>
        <name>ATP</name>
        <dbReference type="ChEBI" id="CHEBI:30616"/>
    </ligand>
</feature>
<evidence type="ECO:0000256" key="4">
    <source>
        <dbReference type="ARBA" id="ARBA00022741"/>
    </source>
</evidence>
<comment type="function">
    <text evidence="9">Key enzyme in the regulation of glycerol uptake and metabolism. Catalyzes the phosphorylation of glycerol to yield sn-glycerol 3-phosphate.</text>
</comment>
<feature type="binding site" evidence="9">
    <location>
        <position position="313"/>
    </location>
    <ligand>
        <name>ATP</name>
        <dbReference type="ChEBI" id="CHEBI:30616"/>
    </ligand>
</feature>
<dbReference type="EC" id="2.7.1.30" evidence="9"/>
<feature type="binding site" evidence="9">
    <location>
        <position position="83"/>
    </location>
    <ligand>
        <name>glycerol</name>
        <dbReference type="ChEBI" id="CHEBI:17754"/>
    </ligand>
</feature>
<dbReference type="UniPathway" id="UPA00618">
    <property type="reaction ID" value="UER00672"/>
</dbReference>
<evidence type="ECO:0000313" key="13">
    <source>
        <dbReference type="EMBL" id="TRO80240.1"/>
    </source>
</evidence>
<dbReference type="GO" id="GO:0005524">
    <property type="term" value="F:ATP binding"/>
    <property type="evidence" value="ECO:0007669"/>
    <property type="project" value="UniProtKB-UniRule"/>
</dbReference>
<accession>A0A550JAG0</accession>
<evidence type="ECO:0000256" key="8">
    <source>
        <dbReference type="ARBA" id="ARBA00052101"/>
    </source>
</evidence>
<feature type="binding site" evidence="9">
    <location>
        <position position="83"/>
    </location>
    <ligand>
        <name>sn-glycerol 3-phosphate</name>
        <dbReference type="ChEBI" id="CHEBI:57597"/>
    </ligand>
</feature>
<dbReference type="InterPro" id="IPR018483">
    <property type="entry name" value="Carb_kinase_FGGY_CS"/>
</dbReference>
<name>A0A550JAG0_9BACT</name>
<dbReference type="PANTHER" id="PTHR10196">
    <property type="entry name" value="SUGAR KINASE"/>
    <property type="match status" value="1"/>
</dbReference>
<comment type="activity regulation">
    <text evidence="9">Inhibited by fructose 1,6-bisphosphate (FBP).</text>
</comment>
<evidence type="ECO:0000256" key="9">
    <source>
        <dbReference type="HAMAP-Rule" id="MF_00186"/>
    </source>
</evidence>
<evidence type="ECO:0000313" key="14">
    <source>
        <dbReference type="Proteomes" id="UP000317155"/>
    </source>
</evidence>
<gene>
    <name evidence="9 13" type="primary">glpK</name>
    <name evidence="13" type="ORF">FL622_11430</name>
</gene>
<dbReference type="InterPro" id="IPR018484">
    <property type="entry name" value="FGGY_N"/>
</dbReference>
<evidence type="ECO:0000256" key="5">
    <source>
        <dbReference type="ARBA" id="ARBA00022777"/>
    </source>
</evidence>
<feature type="binding site" evidence="9">
    <location>
        <position position="82"/>
    </location>
    <ligand>
        <name>sn-glycerol 3-phosphate</name>
        <dbReference type="ChEBI" id="CHEBI:57597"/>
    </ligand>
</feature>
<evidence type="ECO:0000256" key="7">
    <source>
        <dbReference type="ARBA" id="ARBA00022840"/>
    </source>
</evidence>
<proteinExistence type="inferred from homology"/>
<dbReference type="PIRSF" id="PIRSF000538">
    <property type="entry name" value="GlpK"/>
    <property type="match status" value="1"/>
</dbReference>
<sequence>MSQYILAIDQGTTGTTALLIDRDLQVRGKTTVDFPQHYPQPGWVEHDPEEIWFSVIQAIRRVLGQSGIGGTEIAAIGITNQRETTLLWERDSGRPAHNAIVWQCRRSAEICRELKERGLEPLFREKTGLVLDPYFSGTKLAWMLRRFPELRRQADSGRLAFGTVDSFLAWRLSGGACHLTDVSNASRTLLMNLHTLAWDEELLGILDIPPRLLPEIRPSADIHGHTRGLDVLPDGIPIAGIAGDQQSALFGQLCFETGEAKCTYGTGAFLLENTGNRPVVSRNGLLTTVAWQIGEEARYALEGSAFIAGAAVQWLRDGLGLIQNAAEIEPLAASVPDSAGLVFVPALTGLGAPHWKSEVRGVIHGITRGTTSAHLARATLEGIALQIHDLVRAMSEDLGHPLRHLKVDGGAAGNNLLMQLQADLLETPVIRPALLDTTALGAAFLAGLAVGFWPDPEALKQSRQEERPFLPTMPESMRTELLTRWNRVIQGL</sequence>
<keyword evidence="3 9" id="KW-0808">Transferase</keyword>
<feature type="binding site" evidence="9">
    <location>
        <position position="309"/>
    </location>
    <ligand>
        <name>ATP</name>
        <dbReference type="ChEBI" id="CHEBI:30616"/>
    </ligand>
</feature>
<organism evidence="13 14">
    <name type="scientific">Trichloromonas acetexigens</name>
    <dbReference type="NCBI Taxonomy" id="38815"/>
    <lineage>
        <taxon>Bacteria</taxon>
        <taxon>Pseudomonadati</taxon>
        <taxon>Thermodesulfobacteriota</taxon>
        <taxon>Desulfuromonadia</taxon>
        <taxon>Desulfuromonadales</taxon>
        <taxon>Trichloromonadaceae</taxon>
        <taxon>Trichloromonas</taxon>
    </lineage>
</organism>
<feature type="binding site" evidence="9">
    <location>
        <position position="12"/>
    </location>
    <ligand>
        <name>ATP</name>
        <dbReference type="ChEBI" id="CHEBI:30616"/>
    </ligand>
</feature>
<dbReference type="PROSITE" id="PS00445">
    <property type="entry name" value="FGGY_KINASES_2"/>
    <property type="match status" value="1"/>
</dbReference>
<keyword evidence="7 9" id="KW-0067">ATP-binding</keyword>
<dbReference type="NCBIfam" id="NF000756">
    <property type="entry name" value="PRK00047.1"/>
    <property type="match status" value="1"/>
</dbReference>
<feature type="binding site" evidence="9">
    <location>
        <position position="244"/>
    </location>
    <ligand>
        <name>sn-glycerol 3-phosphate</name>
        <dbReference type="ChEBI" id="CHEBI:57597"/>
    </ligand>
</feature>
<feature type="domain" description="Carbohydrate kinase FGGY C-terminal" evidence="12">
    <location>
        <begin position="260"/>
        <end position="449"/>
    </location>
</feature>
<comment type="similarity">
    <text evidence="2 9 10">Belongs to the FGGY kinase family.</text>
</comment>
<evidence type="ECO:0000256" key="6">
    <source>
        <dbReference type="ARBA" id="ARBA00022798"/>
    </source>
</evidence>
<feature type="binding site" evidence="9">
    <location>
        <position position="309"/>
    </location>
    <ligand>
        <name>ADP</name>
        <dbReference type="ChEBI" id="CHEBI:456216"/>
    </ligand>
</feature>
<feature type="domain" description="Carbohydrate kinase FGGY N-terminal" evidence="11">
    <location>
        <begin position="4"/>
        <end position="251"/>
    </location>
</feature>
<feature type="binding site" evidence="9">
    <location>
        <position position="410"/>
    </location>
    <ligand>
        <name>ATP</name>
        <dbReference type="ChEBI" id="CHEBI:30616"/>
    </ligand>
</feature>
<feature type="binding site" evidence="9">
    <location>
        <position position="134"/>
    </location>
    <ligand>
        <name>glycerol</name>
        <dbReference type="ChEBI" id="CHEBI:17754"/>
    </ligand>
</feature>
<dbReference type="FunFam" id="3.30.420.40:FF:000008">
    <property type="entry name" value="Glycerol kinase"/>
    <property type="match status" value="1"/>
</dbReference>
<feature type="binding site" evidence="9">
    <location>
        <position position="266"/>
    </location>
    <ligand>
        <name>ATP</name>
        <dbReference type="ChEBI" id="CHEBI:30616"/>
    </ligand>
</feature>
<dbReference type="RefSeq" id="WP_092058415.1">
    <property type="nucleotide sequence ID" value="NZ_FOJJ01000040.1"/>
</dbReference>
<dbReference type="GO" id="GO:0006072">
    <property type="term" value="P:glycerol-3-phosphate metabolic process"/>
    <property type="evidence" value="ECO:0007669"/>
    <property type="project" value="InterPro"/>
</dbReference>
<dbReference type="EMBL" id="VJVV01000008">
    <property type="protein sequence ID" value="TRO80240.1"/>
    <property type="molecule type" value="Genomic_DNA"/>
</dbReference>
<feature type="binding site" evidence="9">
    <location>
        <position position="414"/>
    </location>
    <ligand>
        <name>ADP</name>
        <dbReference type="ChEBI" id="CHEBI:456216"/>
    </ligand>
</feature>
<comment type="caution">
    <text evidence="9">Lacks conserved residue(s) required for the propagation of feature annotation.</text>
</comment>
<evidence type="ECO:0000259" key="12">
    <source>
        <dbReference type="Pfam" id="PF02782"/>
    </source>
</evidence>
<dbReference type="AlphaFoldDB" id="A0A550JAG0"/>
<dbReference type="PANTHER" id="PTHR10196:SF69">
    <property type="entry name" value="GLYCEROL KINASE"/>
    <property type="match status" value="1"/>
</dbReference>
<dbReference type="InterPro" id="IPR000577">
    <property type="entry name" value="Carb_kinase_FGGY"/>
</dbReference>
<comment type="catalytic activity">
    <reaction evidence="8 9">
        <text>glycerol + ATP = sn-glycerol 3-phosphate + ADP + H(+)</text>
        <dbReference type="Rhea" id="RHEA:21644"/>
        <dbReference type="ChEBI" id="CHEBI:15378"/>
        <dbReference type="ChEBI" id="CHEBI:17754"/>
        <dbReference type="ChEBI" id="CHEBI:30616"/>
        <dbReference type="ChEBI" id="CHEBI:57597"/>
        <dbReference type="ChEBI" id="CHEBI:456216"/>
        <dbReference type="EC" id="2.7.1.30"/>
    </reaction>
</comment>
<feature type="binding site" evidence="9">
    <location>
        <position position="266"/>
    </location>
    <ligand>
        <name>ADP</name>
        <dbReference type="ChEBI" id="CHEBI:456216"/>
    </ligand>
</feature>
<dbReference type="GO" id="GO:0004370">
    <property type="term" value="F:glycerol kinase activity"/>
    <property type="evidence" value="ECO:0007669"/>
    <property type="project" value="UniProtKB-UniRule"/>
</dbReference>
<evidence type="ECO:0000259" key="11">
    <source>
        <dbReference type="Pfam" id="PF00370"/>
    </source>
</evidence>
<dbReference type="HAMAP" id="MF_00186">
    <property type="entry name" value="Glycerol_kin"/>
    <property type="match status" value="1"/>
</dbReference>
<feature type="binding site" evidence="9">
    <location>
        <position position="244"/>
    </location>
    <ligand>
        <name>glycerol</name>
        <dbReference type="ChEBI" id="CHEBI:17754"/>
    </ligand>
</feature>
<dbReference type="Gene3D" id="3.30.420.40">
    <property type="match status" value="2"/>
</dbReference>
<keyword evidence="5 9" id="KW-0418">Kinase</keyword>
<feature type="binding site" evidence="9">
    <location>
        <position position="12"/>
    </location>
    <ligand>
        <name>ADP</name>
        <dbReference type="ChEBI" id="CHEBI:456216"/>
    </ligand>
</feature>
<dbReference type="Proteomes" id="UP000317155">
    <property type="component" value="Unassembled WGS sequence"/>
</dbReference>
<keyword evidence="14" id="KW-1185">Reference proteome</keyword>
<feature type="binding site" evidence="9">
    <location>
        <position position="82"/>
    </location>
    <ligand>
        <name>glycerol</name>
        <dbReference type="ChEBI" id="CHEBI:17754"/>
    </ligand>
</feature>
<evidence type="ECO:0000256" key="10">
    <source>
        <dbReference type="RuleBase" id="RU003733"/>
    </source>
</evidence>
<dbReference type="GO" id="GO:0019563">
    <property type="term" value="P:glycerol catabolic process"/>
    <property type="evidence" value="ECO:0007669"/>
    <property type="project" value="UniProtKB-UniRule"/>
</dbReference>
<dbReference type="GO" id="GO:0005829">
    <property type="term" value="C:cytosol"/>
    <property type="evidence" value="ECO:0007669"/>
    <property type="project" value="TreeGrafter"/>
</dbReference>
<comment type="pathway">
    <text evidence="1 9">Polyol metabolism; glycerol degradation via glycerol kinase pathway; sn-glycerol 3-phosphate from glycerol: step 1/1.</text>
</comment>
<keyword evidence="4 9" id="KW-0547">Nucleotide-binding</keyword>
<dbReference type="FunFam" id="3.30.420.40:FF:000007">
    <property type="entry name" value="Glycerol kinase"/>
    <property type="match status" value="1"/>
</dbReference>